<feature type="region of interest" description="Disordered" evidence="1">
    <location>
        <begin position="43"/>
        <end position="81"/>
    </location>
</feature>
<accession>A0AAQ4DYG9</accession>
<dbReference type="AlphaFoldDB" id="A0AAQ4DYG9"/>
<dbReference type="EMBL" id="JARKHS020025398">
    <property type="protein sequence ID" value="KAK8767509.1"/>
    <property type="molecule type" value="Genomic_DNA"/>
</dbReference>
<evidence type="ECO:0000313" key="2">
    <source>
        <dbReference type="EMBL" id="KAK8767509.1"/>
    </source>
</evidence>
<evidence type="ECO:0000313" key="3">
    <source>
        <dbReference type="Proteomes" id="UP001321473"/>
    </source>
</evidence>
<keyword evidence="3" id="KW-1185">Reference proteome</keyword>
<organism evidence="2 3">
    <name type="scientific">Amblyomma americanum</name>
    <name type="common">Lone star tick</name>
    <dbReference type="NCBI Taxonomy" id="6943"/>
    <lineage>
        <taxon>Eukaryota</taxon>
        <taxon>Metazoa</taxon>
        <taxon>Ecdysozoa</taxon>
        <taxon>Arthropoda</taxon>
        <taxon>Chelicerata</taxon>
        <taxon>Arachnida</taxon>
        <taxon>Acari</taxon>
        <taxon>Parasitiformes</taxon>
        <taxon>Ixodida</taxon>
        <taxon>Ixodoidea</taxon>
        <taxon>Ixodidae</taxon>
        <taxon>Amblyomminae</taxon>
        <taxon>Amblyomma</taxon>
    </lineage>
</organism>
<name>A0AAQ4DYG9_AMBAM</name>
<sequence>MSATFLLSGRGLANRQTVPRELCAPNAARLPSPAENRVVAGRRRERGLAQRDAANSGASSIGRLTPRKATARYPPADSLGGTCLHLKEVSRTEARGDQLTPKSLIDSDGHGVVHKPGALGSPGACGPLPDPGSTRYTTERFARLLFERRRDRLDGHHGESHRIISKLRVKGSGLSLPLSIGRDTTKWAST</sequence>
<evidence type="ECO:0000256" key="1">
    <source>
        <dbReference type="SAM" id="MobiDB-lite"/>
    </source>
</evidence>
<comment type="caution">
    <text evidence="2">The sequence shown here is derived from an EMBL/GenBank/DDBJ whole genome shotgun (WGS) entry which is preliminary data.</text>
</comment>
<protein>
    <submittedName>
        <fullName evidence="2">Uncharacterized protein</fullName>
    </submittedName>
</protein>
<gene>
    <name evidence="2" type="ORF">V5799_005714</name>
</gene>
<reference evidence="2 3" key="1">
    <citation type="journal article" date="2023" name="Arcadia Sci">
        <title>De novo assembly of a long-read Amblyomma americanum tick genome.</title>
        <authorList>
            <person name="Chou S."/>
            <person name="Poskanzer K.E."/>
            <person name="Rollins M."/>
            <person name="Thuy-Boun P.S."/>
        </authorList>
    </citation>
    <scope>NUCLEOTIDE SEQUENCE [LARGE SCALE GENOMIC DNA]</scope>
    <source>
        <strain evidence="2">F_SG_1</strain>
        <tissue evidence="2">Salivary glands</tissue>
    </source>
</reference>
<feature type="region of interest" description="Disordered" evidence="1">
    <location>
        <begin position="92"/>
        <end position="111"/>
    </location>
</feature>
<proteinExistence type="predicted"/>
<dbReference type="Proteomes" id="UP001321473">
    <property type="component" value="Unassembled WGS sequence"/>
</dbReference>